<feature type="compositionally biased region" description="Basic and acidic residues" evidence="5">
    <location>
        <begin position="645"/>
        <end position="664"/>
    </location>
</feature>
<keyword evidence="3" id="KW-0862">Zinc</keyword>
<evidence type="ECO:0000256" key="1">
    <source>
        <dbReference type="ARBA" id="ARBA00022723"/>
    </source>
</evidence>
<dbReference type="Proteomes" id="UP001182556">
    <property type="component" value="Unassembled WGS sequence"/>
</dbReference>
<dbReference type="PROSITE" id="PS50865">
    <property type="entry name" value="ZF_MYND_2"/>
    <property type="match status" value="1"/>
</dbReference>
<evidence type="ECO:0000259" key="6">
    <source>
        <dbReference type="PROSITE" id="PS50280"/>
    </source>
</evidence>
<sequence length="784" mass="86615">MATSPGMADNDDPLLLPHLSSLGKPDDEAFHALADLPSDIKHSTLLHATISESSSMSPSSRPHTSDDRENHFKSQNSLGRGKGKPPPTPRLSSSVRLQHITLPRTSSPSGAIPPATPLKPFAPPVNRLAESTSQGSRPKRQRRIPDAEADYLPGDTIMRAPILFAALNSSVLFSHCSGCFQSQQTDDACSFLPCSRCKLVVYCSVRCYAQSAEAHFPECRAIARSGKAPPAEVRLIAKALQARSAGKYMMNPIWLEPASRTSSFLTETVNDLNTFLDDMQPGGSTVNWKKYRLAGDGLLSFARDTVAMMFPLRDGRDRQIGICLARDPSQIDHSCSPNALFHFPEGPGVEDPIHITALRPIRSGDEITISYLDQGLPCHLRSDILARQGFEHDCHDCERTLRSVDMRYSTRHEPCPSQGLIPVTREPLPGPGDVDRLLPSGATGCTGCDAELSEFEARAKPILASAMFSLESEGSAFWQMPTGRGGEWRRESQRVTTDYRERIDVLSDLLASFKHDHHLETIHPLPQLRHLFASLVVLCDPPNMDSLKAAIEEIVKGYTGYREVYGNQARPATVDILLQYVEAEIATARIYVKELFEERRRIAKRSGRRSAAKRWGPYGVRRIKAQPAGKTESNKMKGGTTGRAVKMERSVTLMELDRLARGDESNEEDELEDTPGSESGPSKGGSSGTLSTRISEFNTRATIRTLGLGQIQRQVPRQRKVREILIDIETHVGRAQAILSQAREERLELLGRNDRDDVMGKLLDEAEVELREMAGKAGFIVFDE</sequence>
<dbReference type="Gene3D" id="2.170.270.10">
    <property type="entry name" value="SET domain"/>
    <property type="match status" value="1"/>
</dbReference>
<reference evidence="8" key="1">
    <citation type="submission" date="2023-02" db="EMBL/GenBank/DDBJ databases">
        <title>Identification and recombinant expression of a fungal hydrolase from Papiliotrema laurentii that hydrolyzes apple cutin and clears colloidal polyester polyurethane.</title>
        <authorList>
            <consortium name="DOE Joint Genome Institute"/>
            <person name="Roman V.A."/>
            <person name="Bojanowski C."/>
            <person name="Crable B.R."/>
            <person name="Wagner D.N."/>
            <person name="Hung C.S."/>
            <person name="Nadeau L.J."/>
            <person name="Schratz L."/>
            <person name="Haridas S."/>
            <person name="Pangilinan J."/>
            <person name="Lipzen A."/>
            <person name="Na H."/>
            <person name="Yan M."/>
            <person name="Ng V."/>
            <person name="Grigoriev I.V."/>
            <person name="Spatafora J.W."/>
            <person name="Barlow D."/>
            <person name="Biffinger J."/>
            <person name="Kelley-Loughnane N."/>
            <person name="Varaljay V.A."/>
            <person name="Crookes-Goodson W.J."/>
        </authorList>
    </citation>
    <scope>NUCLEOTIDE SEQUENCE</scope>
    <source>
        <strain evidence="8">5307AH</strain>
    </source>
</reference>
<dbReference type="EMBL" id="JAODAN010000005">
    <property type="protein sequence ID" value="KAK1923995.1"/>
    <property type="molecule type" value="Genomic_DNA"/>
</dbReference>
<dbReference type="InterPro" id="IPR002893">
    <property type="entry name" value="Znf_MYND"/>
</dbReference>
<keyword evidence="2 4" id="KW-0863">Zinc-finger</keyword>
<feature type="domain" description="MYND-type" evidence="7">
    <location>
        <begin position="176"/>
        <end position="219"/>
    </location>
</feature>
<evidence type="ECO:0000256" key="2">
    <source>
        <dbReference type="ARBA" id="ARBA00022771"/>
    </source>
</evidence>
<accession>A0AAD9FLS0</accession>
<evidence type="ECO:0000313" key="9">
    <source>
        <dbReference type="Proteomes" id="UP001182556"/>
    </source>
</evidence>
<name>A0AAD9FLS0_PAPLA</name>
<dbReference type="Pfam" id="PF00856">
    <property type="entry name" value="SET"/>
    <property type="match status" value="1"/>
</dbReference>
<feature type="compositionally biased region" description="Pro residues" evidence="5">
    <location>
        <begin position="114"/>
        <end position="123"/>
    </location>
</feature>
<keyword evidence="1" id="KW-0479">Metal-binding</keyword>
<dbReference type="GO" id="GO:0008270">
    <property type="term" value="F:zinc ion binding"/>
    <property type="evidence" value="ECO:0007669"/>
    <property type="project" value="UniProtKB-KW"/>
</dbReference>
<evidence type="ECO:0000256" key="5">
    <source>
        <dbReference type="SAM" id="MobiDB-lite"/>
    </source>
</evidence>
<evidence type="ECO:0000256" key="3">
    <source>
        <dbReference type="ARBA" id="ARBA00022833"/>
    </source>
</evidence>
<dbReference type="GO" id="GO:0005634">
    <property type="term" value="C:nucleus"/>
    <property type="evidence" value="ECO:0007669"/>
    <property type="project" value="TreeGrafter"/>
</dbReference>
<keyword evidence="9" id="KW-1185">Reference proteome</keyword>
<feature type="compositionally biased region" description="Low complexity" evidence="5">
    <location>
        <begin position="51"/>
        <end position="60"/>
    </location>
</feature>
<evidence type="ECO:0000259" key="7">
    <source>
        <dbReference type="PROSITE" id="PS50865"/>
    </source>
</evidence>
<evidence type="ECO:0000256" key="4">
    <source>
        <dbReference type="PROSITE-ProRule" id="PRU00134"/>
    </source>
</evidence>
<feature type="compositionally biased region" description="Basic and acidic residues" evidence="5">
    <location>
        <begin position="63"/>
        <end position="72"/>
    </location>
</feature>
<dbReference type="Gene3D" id="1.10.220.160">
    <property type="match status" value="1"/>
</dbReference>
<dbReference type="CDD" id="cd20071">
    <property type="entry name" value="SET_SMYD"/>
    <property type="match status" value="1"/>
</dbReference>
<feature type="compositionally biased region" description="Low complexity" evidence="5">
    <location>
        <begin position="13"/>
        <end position="22"/>
    </location>
</feature>
<organism evidence="8 9">
    <name type="scientific">Papiliotrema laurentii</name>
    <name type="common">Cryptococcus laurentii</name>
    <dbReference type="NCBI Taxonomy" id="5418"/>
    <lineage>
        <taxon>Eukaryota</taxon>
        <taxon>Fungi</taxon>
        <taxon>Dikarya</taxon>
        <taxon>Basidiomycota</taxon>
        <taxon>Agaricomycotina</taxon>
        <taxon>Tremellomycetes</taxon>
        <taxon>Tremellales</taxon>
        <taxon>Rhynchogastremaceae</taxon>
        <taxon>Papiliotrema</taxon>
    </lineage>
</organism>
<dbReference type="InterPro" id="IPR046341">
    <property type="entry name" value="SET_dom_sf"/>
</dbReference>
<evidence type="ECO:0008006" key="10">
    <source>
        <dbReference type="Google" id="ProtNLM"/>
    </source>
</evidence>
<feature type="domain" description="SET" evidence="6">
    <location>
        <begin position="229"/>
        <end position="372"/>
    </location>
</feature>
<dbReference type="Gene3D" id="6.10.140.2220">
    <property type="match status" value="1"/>
</dbReference>
<gene>
    <name evidence="8" type="ORF">DB88DRAFT_540084</name>
</gene>
<comment type="caution">
    <text evidence="8">The sequence shown here is derived from an EMBL/GenBank/DDBJ whole genome shotgun (WGS) entry which is preliminary data.</text>
</comment>
<dbReference type="PANTHER" id="PTHR12197">
    <property type="entry name" value="HISTONE-LYSINE N-METHYLTRANSFERASE SMYD"/>
    <property type="match status" value="1"/>
</dbReference>
<dbReference type="PANTHER" id="PTHR12197:SF251">
    <property type="entry name" value="EG:BACR7C10.4 PROTEIN"/>
    <property type="match status" value="1"/>
</dbReference>
<feature type="region of interest" description="Disordered" evidence="5">
    <location>
        <begin position="622"/>
        <end position="691"/>
    </location>
</feature>
<protein>
    <recommendedName>
        <fullName evidence="10">MYND-type zinc finger protein samB</fullName>
    </recommendedName>
</protein>
<proteinExistence type="predicted"/>
<evidence type="ECO:0000313" key="8">
    <source>
        <dbReference type="EMBL" id="KAK1923995.1"/>
    </source>
</evidence>
<dbReference type="InterPro" id="IPR001214">
    <property type="entry name" value="SET_dom"/>
</dbReference>
<dbReference type="InterPro" id="IPR050869">
    <property type="entry name" value="H3K4_H4K5_MeTrfase"/>
</dbReference>
<dbReference type="PROSITE" id="PS50280">
    <property type="entry name" value="SET"/>
    <property type="match status" value="1"/>
</dbReference>
<feature type="region of interest" description="Disordered" evidence="5">
    <location>
        <begin position="47"/>
        <end position="148"/>
    </location>
</feature>
<dbReference type="SUPFAM" id="SSF82199">
    <property type="entry name" value="SET domain"/>
    <property type="match status" value="2"/>
</dbReference>
<feature type="region of interest" description="Disordered" evidence="5">
    <location>
        <begin position="1"/>
        <end position="25"/>
    </location>
</feature>
<feature type="compositionally biased region" description="Acidic residues" evidence="5">
    <location>
        <begin position="665"/>
        <end position="675"/>
    </location>
</feature>
<dbReference type="AlphaFoldDB" id="A0AAD9FLS0"/>